<organism evidence="2 3">
    <name type="scientific">Tibeticola sediminis</name>
    <dbReference type="NCBI Taxonomy" id="1917811"/>
    <lineage>
        <taxon>Bacteria</taxon>
        <taxon>Pseudomonadati</taxon>
        <taxon>Pseudomonadota</taxon>
        <taxon>Betaproteobacteria</taxon>
        <taxon>Burkholderiales</taxon>
        <taxon>Comamonadaceae</taxon>
        <taxon>Tibeticola</taxon>
    </lineage>
</organism>
<feature type="region of interest" description="Disordered" evidence="1">
    <location>
        <begin position="169"/>
        <end position="199"/>
    </location>
</feature>
<dbReference type="SUPFAM" id="SSF52091">
    <property type="entry name" value="SpoIIaa-like"/>
    <property type="match status" value="1"/>
</dbReference>
<sequence>MAKEDKRSLLAKVVKFVRNPTTDWADLDQASTFEPSGHSQLMLKEMMERKKRNDFVRRREFDMLRKIRRREQVQGAMPVERASFFQSSLPSNQAERANTLKKIDEIEAQMSMQWWKTKARDGSLDSVSSVTSTVFSRHPEAPVPPAAAQATTIAAPLAAAAAQAARAPAPAPAASSAPGLEPSGGTSPQPAAAPGTNTFASTQSGAIEVHEVAHDPEMEEVYIRFAGGDVPGAEATLLDLLGRESAERDPIEAWMTLFDLYRATGQQERFELAALDFASQFQRSAPQWWSMPSLAQSRLAAQAGTGSAALHWSSPGRLNAAAVMGLRQRLEKTAQPWRLDWSPLQSIEPDALPSLHLLFSDWAAEPVEVHMVGADGLLELLAAAAPSGDRSIDARWWHVRLSLLRAMGRADEFELAALDYCVTYEVSPPSWEAPRGRYRRINAEGVVEEGISTFIGLVEDAAAAAPRRAGFEPTDFRASSIHSSLLGPTVVELSGELVGDISATVRTLAERLEGAELPVISCRALARVDFAAAGELLNWLSEQQAQGRSVHFEQVHRLVAGFFRLLGIADVAQISTRVD</sequence>
<feature type="compositionally biased region" description="Low complexity" evidence="1">
    <location>
        <begin position="169"/>
        <end position="178"/>
    </location>
</feature>
<evidence type="ECO:0000313" key="2">
    <source>
        <dbReference type="EMBL" id="RPE67711.1"/>
    </source>
</evidence>
<keyword evidence="3" id="KW-1185">Reference proteome</keyword>
<dbReference type="OrthoDB" id="5298269at2"/>
<dbReference type="Proteomes" id="UP000272193">
    <property type="component" value="Unassembled WGS sequence"/>
</dbReference>
<accession>A0A3N4UK37</accession>
<comment type="caution">
    <text evidence="2">The sequence shown here is derived from an EMBL/GenBank/DDBJ whole genome shotgun (WGS) entry which is preliminary data.</text>
</comment>
<evidence type="ECO:0008006" key="4">
    <source>
        <dbReference type="Google" id="ProtNLM"/>
    </source>
</evidence>
<reference evidence="2 3" key="1">
    <citation type="submission" date="2018-11" db="EMBL/GenBank/DDBJ databases">
        <title>Genomic Encyclopedia of Type Strains, Phase IV (KMG-IV): sequencing the most valuable type-strain genomes for metagenomic binning, comparative biology and taxonomic classification.</title>
        <authorList>
            <person name="Goeker M."/>
        </authorList>
    </citation>
    <scope>NUCLEOTIDE SEQUENCE [LARGE SCALE GENOMIC DNA]</scope>
    <source>
        <strain evidence="2 3">DSM 101684</strain>
    </source>
</reference>
<dbReference type="AlphaFoldDB" id="A0A3N4UK37"/>
<feature type="compositionally biased region" description="Polar residues" evidence="1">
    <location>
        <begin position="184"/>
        <end position="199"/>
    </location>
</feature>
<name>A0A3N4UK37_9BURK</name>
<protein>
    <recommendedName>
        <fullName evidence="4">STAS domain-containing protein</fullName>
    </recommendedName>
</protein>
<evidence type="ECO:0000256" key="1">
    <source>
        <dbReference type="SAM" id="MobiDB-lite"/>
    </source>
</evidence>
<dbReference type="RefSeq" id="WP_124222411.1">
    <property type="nucleotide sequence ID" value="NZ_RKQL01000003.1"/>
</dbReference>
<gene>
    <name evidence="2" type="ORF">EDC62_1594</name>
</gene>
<evidence type="ECO:0000313" key="3">
    <source>
        <dbReference type="Proteomes" id="UP000272193"/>
    </source>
</evidence>
<dbReference type="InterPro" id="IPR036513">
    <property type="entry name" value="STAS_dom_sf"/>
</dbReference>
<proteinExistence type="predicted"/>
<dbReference type="Gene3D" id="3.30.750.24">
    <property type="entry name" value="STAS domain"/>
    <property type="match status" value="1"/>
</dbReference>
<dbReference type="EMBL" id="RKQL01000003">
    <property type="protein sequence ID" value="RPE67711.1"/>
    <property type="molecule type" value="Genomic_DNA"/>
</dbReference>